<reference evidence="10" key="1">
    <citation type="journal article" date="2015" name="Nat. Genet.">
        <title>The genome and transcriptome of the zoonotic hookworm Ancylostoma ceylanicum identify infection-specific gene families.</title>
        <authorList>
            <person name="Schwarz E.M."/>
            <person name="Hu Y."/>
            <person name="Antoshechkin I."/>
            <person name="Miller M.M."/>
            <person name="Sternberg P.W."/>
            <person name="Aroian R.V."/>
        </authorList>
    </citation>
    <scope>NUCLEOTIDE SEQUENCE</scope>
    <source>
        <strain evidence="10">HY135</strain>
    </source>
</reference>
<keyword evidence="10" id="KW-1185">Reference proteome</keyword>
<dbReference type="PANTHER" id="PTHR10283">
    <property type="entry name" value="SOLUTE CARRIER FAMILY 13 MEMBER"/>
    <property type="match status" value="1"/>
</dbReference>
<evidence type="ECO:0000313" key="9">
    <source>
        <dbReference type="EMBL" id="EYC27348.1"/>
    </source>
</evidence>
<evidence type="ECO:0008006" key="11">
    <source>
        <dbReference type="Google" id="ProtNLM"/>
    </source>
</evidence>
<evidence type="ECO:0000256" key="2">
    <source>
        <dbReference type="ARBA" id="ARBA00006772"/>
    </source>
</evidence>
<feature type="transmembrane region" description="Helical" evidence="7">
    <location>
        <begin position="93"/>
        <end position="118"/>
    </location>
</feature>
<dbReference type="GO" id="GO:0005886">
    <property type="term" value="C:plasma membrane"/>
    <property type="evidence" value="ECO:0007669"/>
    <property type="project" value="TreeGrafter"/>
</dbReference>
<evidence type="ECO:0000256" key="1">
    <source>
        <dbReference type="ARBA" id="ARBA00004141"/>
    </source>
</evidence>
<keyword evidence="4 7" id="KW-0812">Transmembrane</keyword>
<keyword evidence="8" id="KW-0732">Signal</keyword>
<feature type="transmembrane region" description="Helical" evidence="7">
    <location>
        <begin position="259"/>
        <end position="284"/>
    </location>
</feature>
<keyword evidence="6 7" id="KW-0472">Membrane</keyword>
<organism evidence="9 10">
    <name type="scientific">Ancylostoma ceylanicum</name>
    <dbReference type="NCBI Taxonomy" id="53326"/>
    <lineage>
        <taxon>Eukaryota</taxon>
        <taxon>Metazoa</taxon>
        <taxon>Ecdysozoa</taxon>
        <taxon>Nematoda</taxon>
        <taxon>Chromadorea</taxon>
        <taxon>Rhabditida</taxon>
        <taxon>Rhabditina</taxon>
        <taxon>Rhabditomorpha</taxon>
        <taxon>Strongyloidea</taxon>
        <taxon>Ancylostomatidae</taxon>
        <taxon>Ancylostomatinae</taxon>
        <taxon>Ancylostoma</taxon>
    </lineage>
</organism>
<proteinExistence type="inferred from homology"/>
<dbReference type="Proteomes" id="UP000024635">
    <property type="component" value="Unassembled WGS sequence"/>
</dbReference>
<evidence type="ECO:0000256" key="4">
    <source>
        <dbReference type="ARBA" id="ARBA00022692"/>
    </source>
</evidence>
<dbReference type="Pfam" id="PF00939">
    <property type="entry name" value="Na_sulph_symp"/>
    <property type="match status" value="1"/>
</dbReference>
<feature type="chain" id="PRO_5001490241" description="Sodium:sulfate symporter transmembrane region" evidence="8">
    <location>
        <begin position="21"/>
        <end position="304"/>
    </location>
</feature>
<dbReference type="STRING" id="53326.A0A016VKP4"/>
<evidence type="ECO:0000256" key="7">
    <source>
        <dbReference type="SAM" id="Phobius"/>
    </source>
</evidence>
<evidence type="ECO:0000256" key="8">
    <source>
        <dbReference type="SAM" id="SignalP"/>
    </source>
</evidence>
<dbReference type="GO" id="GO:0015137">
    <property type="term" value="F:citrate transmembrane transporter activity"/>
    <property type="evidence" value="ECO:0007669"/>
    <property type="project" value="TreeGrafter"/>
</dbReference>
<feature type="transmembrane region" description="Helical" evidence="7">
    <location>
        <begin position="138"/>
        <end position="157"/>
    </location>
</feature>
<keyword evidence="3" id="KW-0813">Transport</keyword>
<comment type="subcellular location">
    <subcellularLocation>
        <location evidence="1">Membrane</location>
        <topology evidence="1">Multi-pass membrane protein</topology>
    </subcellularLocation>
</comment>
<evidence type="ECO:0000256" key="3">
    <source>
        <dbReference type="ARBA" id="ARBA00022448"/>
    </source>
</evidence>
<dbReference type="InterPro" id="IPR001898">
    <property type="entry name" value="SLC13A/DASS"/>
</dbReference>
<dbReference type="OrthoDB" id="6493944at2759"/>
<dbReference type="AlphaFoldDB" id="A0A016VKP4"/>
<feature type="transmembrane region" description="Helical" evidence="7">
    <location>
        <begin position="217"/>
        <end position="238"/>
    </location>
</feature>
<name>A0A016VKP4_9BILA</name>
<sequence length="304" mass="33996">MAFAMPAMVLCLLASYTVLMCSFMGPRHLFLWCSSPSEDERRISQAVGKRVKAAYDSLGDFTFAEKSILGWFVVLTACWILRKPGFFRGWSYLFPDEGVLLTDSVPAILVVFILFAWPKDPSSNDLAPILNWSAMKRRFSWSCVLLIGAGYAISEGVNKSGLSFLISRTMKDTFGQLHSVFLLLAVTASITFMTEFASNVSTGSVFIPIAMSIAESLHIHPLYLALPVTLACSYAFMLPMATPPNAVVYDTKFVNMIEMIMSGLLLNICCIFITVLNMNTWTYWLFNLDTFPDLTKHHNSTINY</sequence>
<dbReference type="PROSITE" id="PS01271">
    <property type="entry name" value="NA_SULFATE"/>
    <property type="match status" value="1"/>
</dbReference>
<feature type="signal peptide" evidence="8">
    <location>
        <begin position="1"/>
        <end position="20"/>
    </location>
</feature>
<evidence type="ECO:0000256" key="5">
    <source>
        <dbReference type="ARBA" id="ARBA00022989"/>
    </source>
</evidence>
<comment type="similarity">
    <text evidence="2">Belongs to the SLC13A/DASS transporter (TC 2.A.47) family. NADC subfamily.</text>
</comment>
<dbReference type="GO" id="GO:0015141">
    <property type="term" value="F:succinate transmembrane transporter activity"/>
    <property type="evidence" value="ECO:0007669"/>
    <property type="project" value="TreeGrafter"/>
</dbReference>
<feature type="transmembrane region" description="Helical" evidence="7">
    <location>
        <begin position="177"/>
        <end position="197"/>
    </location>
</feature>
<protein>
    <recommendedName>
        <fullName evidence="11">Sodium:sulfate symporter transmembrane region</fullName>
    </recommendedName>
</protein>
<keyword evidence="5 7" id="KW-1133">Transmembrane helix</keyword>
<dbReference type="InterPro" id="IPR031312">
    <property type="entry name" value="Na/sul_symport_CS"/>
</dbReference>
<accession>A0A016VKP4</accession>
<gene>
    <name evidence="9" type="primary">Acey_s0009.g666</name>
    <name evidence="9" type="ORF">Y032_0009g666</name>
</gene>
<evidence type="ECO:0000256" key="6">
    <source>
        <dbReference type="ARBA" id="ARBA00023136"/>
    </source>
</evidence>
<comment type="caution">
    <text evidence="9">The sequence shown here is derived from an EMBL/GenBank/DDBJ whole genome shotgun (WGS) entry which is preliminary data.</text>
</comment>
<dbReference type="PANTHER" id="PTHR10283:SF84">
    <property type="entry name" value="SODIUM-DEPENDENT HIGH-AFFINITY DICARBOXYLATE TRANSPORTER 2"/>
    <property type="match status" value="1"/>
</dbReference>
<dbReference type="EMBL" id="JARK01001345">
    <property type="protein sequence ID" value="EYC27348.1"/>
    <property type="molecule type" value="Genomic_DNA"/>
</dbReference>
<evidence type="ECO:0000313" key="10">
    <source>
        <dbReference type="Proteomes" id="UP000024635"/>
    </source>
</evidence>